<dbReference type="InterPro" id="IPR001789">
    <property type="entry name" value="Sig_transdc_resp-reg_receiver"/>
</dbReference>
<protein>
    <submittedName>
        <fullName evidence="8">DNA-binding response regulator, NarL/FixJ family, contains REC and HTH domains</fullName>
    </submittedName>
</protein>
<dbReference type="AlphaFoldDB" id="A0A1G6PFG6"/>
<keyword evidence="9" id="KW-1185">Reference proteome</keyword>
<evidence type="ECO:0000256" key="1">
    <source>
        <dbReference type="ARBA" id="ARBA00022553"/>
    </source>
</evidence>
<proteinExistence type="predicted"/>
<dbReference type="PANTHER" id="PTHR43214:SF24">
    <property type="entry name" value="TRANSCRIPTIONAL REGULATORY PROTEIN NARL-RELATED"/>
    <property type="match status" value="1"/>
</dbReference>
<dbReference type="CDD" id="cd06170">
    <property type="entry name" value="LuxR_C_like"/>
    <property type="match status" value="1"/>
</dbReference>
<dbReference type="Pfam" id="PF00072">
    <property type="entry name" value="Response_reg"/>
    <property type="match status" value="1"/>
</dbReference>
<evidence type="ECO:0000256" key="3">
    <source>
        <dbReference type="ARBA" id="ARBA00023125"/>
    </source>
</evidence>
<dbReference type="Gene3D" id="3.40.50.2300">
    <property type="match status" value="1"/>
</dbReference>
<keyword evidence="4" id="KW-0804">Transcription</keyword>
<dbReference type="SUPFAM" id="SSF46894">
    <property type="entry name" value="C-terminal effector domain of the bipartite response regulators"/>
    <property type="match status" value="1"/>
</dbReference>
<evidence type="ECO:0000313" key="8">
    <source>
        <dbReference type="EMBL" id="SDC78095.1"/>
    </source>
</evidence>
<reference evidence="8 9" key="1">
    <citation type="submission" date="2016-10" db="EMBL/GenBank/DDBJ databases">
        <authorList>
            <person name="de Groot N.N."/>
        </authorList>
    </citation>
    <scope>NUCLEOTIDE SEQUENCE [LARGE SCALE GENOMIC DNA]</scope>
    <source>
        <strain evidence="8 9">JCM 11308</strain>
    </source>
</reference>
<keyword evidence="2" id="KW-0805">Transcription regulation</keyword>
<dbReference type="SMART" id="SM00448">
    <property type="entry name" value="REC"/>
    <property type="match status" value="1"/>
</dbReference>
<evidence type="ECO:0000259" key="6">
    <source>
        <dbReference type="PROSITE" id="PS50043"/>
    </source>
</evidence>
<dbReference type="PROSITE" id="PS50043">
    <property type="entry name" value="HTH_LUXR_2"/>
    <property type="match status" value="1"/>
</dbReference>
<dbReference type="SMART" id="SM00421">
    <property type="entry name" value="HTH_LUXR"/>
    <property type="match status" value="1"/>
</dbReference>
<dbReference type="InterPro" id="IPR016032">
    <property type="entry name" value="Sig_transdc_resp-reg_C-effctor"/>
</dbReference>
<accession>A0A1G6PFG6</accession>
<evidence type="ECO:0000313" key="9">
    <source>
        <dbReference type="Proteomes" id="UP000199417"/>
    </source>
</evidence>
<dbReference type="PANTHER" id="PTHR43214">
    <property type="entry name" value="TWO-COMPONENT RESPONSE REGULATOR"/>
    <property type="match status" value="1"/>
</dbReference>
<feature type="modified residue" description="4-aspartylphosphate" evidence="5">
    <location>
        <position position="58"/>
    </location>
</feature>
<dbReference type="InterPro" id="IPR000792">
    <property type="entry name" value="Tscrpt_reg_LuxR_C"/>
</dbReference>
<dbReference type="PRINTS" id="PR00038">
    <property type="entry name" value="HTHLUXR"/>
</dbReference>
<dbReference type="SUPFAM" id="SSF52172">
    <property type="entry name" value="CheY-like"/>
    <property type="match status" value="1"/>
</dbReference>
<keyword evidence="3 8" id="KW-0238">DNA-binding</keyword>
<feature type="domain" description="Response regulatory" evidence="7">
    <location>
        <begin position="7"/>
        <end position="125"/>
    </location>
</feature>
<dbReference type="RefSeq" id="WP_072842902.1">
    <property type="nucleotide sequence ID" value="NZ_FNAB01000001.1"/>
</dbReference>
<dbReference type="Proteomes" id="UP000199417">
    <property type="component" value="Unassembled WGS sequence"/>
</dbReference>
<dbReference type="InterPro" id="IPR039420">
    <property type="entry name" value="WalR-like"/>
</dbReference>
<dbReference type="GO" id="GO:0006355">
    <property type="term" value="P:regulation of DNA-templated transcription"/>
    <property type="evidence" value="ECO:0007669"/>
    <property type="project" value="InterPro"/>
</dbReference>
<name>A0A1G6PFG6_9NOCA</name>
<dbReference type="PROSITE" id="PS50110">
    <property type="entry name" value="RESPONSE_REGULATORY"/>
    <property type="match status" value="1"/>
</dbReference>
<dbReference type="GO" id="GO:0000160">
    <property type="term" value="P:phosphorelay signal transduction system"/>
    <property type="evidence" value="ECO:0007669"/>
    <property type="project" value="InterPro"/>
</dbReference>
<gene>
    <name evidence="8" type="ORF">SAMN05444580_101869</name>
</gene>
<evidence type="ECO:0000259" key="7">
    <source>
        <dbReference type="PROSITE" id="PS50110"/>
    </source>
</evidence>
<dbReference type="Pfam" id="PF00196">
    <property type="entry name" value="GerE"/>
    <property type="match status" value="1"/>
</dbReference>
<evidence type="ECO:0000256" key="2">
    <source>
        <dbReference type="ARBA" id="ARBA00023015"/>
    </source>
</evidence>
<dbReference type="EMBL" id="FNAB01000001">
    <property type="protein sequence ID" value="SDC78095.1"/>
    <property type="molecule type" value="Genomic_DNA"/>
</dbReference>
<dbReference type="InterPro" id="IPR011006">
    <property type="entry name" value="CheY-like_superfamily"/>
</dbReference>
<organism evidence="8 9">
    <name type="scientific">Rhodococcus tukisamuensis</name>
    <dbReference type="NCBI Taxonomy" id="168276"/>
    <lineage>
        <taxon>Bacteria</taxon>
        <taxon>Bacillati</taxon>
        <taxon>Actinomycetota</taxon>
        <taxon>Actinomycetes</taxon>
        <taxon>Mycobacteriales</taxon>
        <taxon>Nocardiaceae</taxon>
        <taxon>Rhodococcus</taxon>
    </lineage>
</organism>
<dbReference type="STRING" id="168276.SAMN05444580_101869"/>
<keyword evidence="1 5" id="KW-0597">Phosphoprotein</keyword>
<evidence type="ECO:0000256" key="4">
    <source>
        <dbReference type="ARBA" id="ARBA00023163"/>
    </source>
</evidence>
<sequence length="225" mass="24297">MTPPAIRVLVADDQALVRAGFAALLDAQDDIEVVGQAQDGAEALRLATELVPDVVLMDIRMPVLDGLEATRRIAARPALSGVRVVVLTTFELDEYVFEAIRAGAAGFLVKHTEPADLVRAVRVVADGEALLSPGVTRRLLAEFAARAKPAPDAAQLTELTDREREVMTLVAEGLTNAEIGERLFLSPATARTHVSRILFKLGARDRTQLVVLAYESGLVRPGWRD</sequence>
<feature type="domain" description="HTH luxR-type" evidence="6">
    <location>
        <begin position="152"/>
        <end position="217"/>
    </location>
</feature>
<dbReference type="GO" id="GO:0003677">
    <property type="term" value="F:DNA binding"/>
    <property type="evidence" value="ECO:0007669"/>
    <property type="project" value="UniProtKB-KW"/>
</dbReference>
<evidence type="ECO:0000256" key="5">
    <source>
        <dbReference type="PROSITE-ProRule" id="PRU00169"/>
    </source>
</evidence>
<dbReference type="CDD" id="cd17535">
    <property type="entry name" value="REC_NarL-like"/>
    <property type="match status" value="1"/>
</dbReference>
<dbReference type="InterPro" id="IPR058245">
    <property type="entry name" value="NreC/VraR/RcsB-like_REC"/>
</dbReference>